<comment type="caution">
    <text evidence="1">The sequence shown here is derived from an EMBL/GenBank/DDBJ whole genome shotgun (WGS) entry which is preliminary data.</text>
</comment>
<sequence length="145" mass="15596">MSIPTVNYSRWEAAAPSAALAAAPLPPPGGKGLLYLKLNKYPTTGKQSFLGRILTRGLEAKTYCTAPTIGEGLNWNDLPSSDHLVGMESEWSWPFRSLQLSKSGLNIALTGVSVAVGDRSLSSSQIRANMVDTDWEPLFGDTLKT</sequence>
<protein>
    <submittedName>
        <fullName evidence="1">Uncharacterized protein</fullName>
    </submittedName>
</protein>
<keyword evidence="2" id="KW-1185">Reference proteome</keyword>
<reference evidence="1" key="1">
    <citation type="submission" date="2023-03" db="EMBL/GenBank/DDBJ databases">
        <title>Massive genome expansion in bonnet fungi (Mycena s.s.) driven by repeated elements and novel gene families across ecological guilds.</title>
        <authorList>
            <consortium name="Lawrence Berkeley National Laboratory"/>
            <person name="Harder C.B."/>
            <person name="Miyauchi S."/>
            <person name="Viragh M."/>
            <person name="Kuo A."/>
            <person name="Thoen E."/>
            <person name="Andreopoulos B."/>
            <person name="Lu D."/>
            <person name="Skrede I."/>
            <person name="Drula E."/>
            <person name="Henrissat B."/>
            <person name="Morin E."/>
            <person name="Kohler A."/>
            <person name="Barry K."/>
            <person name="LaButti K."/>
            <person name="Morin E."/>
            <person name="Salamov A."/>
            <person name="Lipzen A."/>
            <person name="Mereny Z."/>
            <person name="Hegedus B."/>
            <person name="Baldrian P."/>
            <person name="Stursova M."/>
            <person name="Weitz H."/>
            <person name="Taylor A."/>
            <person name="Grigoriev I.V."/>
            <person name="Nagy L.G."/>
            <person name="Martin F."/>
            <person name="Kauserud H."/>
        </authorList>
    </citation>
    <scope>NUCLEOTIDE SEQUENCE</scope>
    <source>
        <strain evidence="1">CBHHK200</strain>
    </source>
</reference>
<accession>A0AAD6WX70</accession>
<organism evidence="1 2">
    <name type="scientific">Mycena alexandri</name>
    <dbReference type="NCBI Taxonomy" id="1745969"/>
    <lineage>
        <taxon>Eukaryota</taxon>
        <taxon>Fungi</taxon>
        <taxon>Dikarya</taxon>
        <taxon>Basidiomycota</taxon>
        <taxon>Agaricomycotina</taxon>
        <taxon>Agaricomycetes</taxon>
        <taxon>Agaricomycetidae</taxon>
        <taxon>Agaricales</taxon>
        <taxon>Marasmiineae</taxon>
        <taxon>Mycenaceae</taxon>
        <taxon>Mycena</taxon>
    </lineage>
</organism>
<dbReference type="Proteomes" id="UP001218188">
    <property type="component" value="Unassembled WGS sequence"/>
</dbReference>
<dbReference type="AlphaFoldDB" id="A0AAD6WX70"/>
<name>A0AAD6WX70_9AGAR</name>
<dbReference type="EMBL" id="JARJCM010000135">
    <property type="protein sequence ID" value="KAJ7026661.1"/>
    <property type="molecule type" value="Genomic_DNA"/>
</dbReference>
<proteinExistence type="predicted"/>
<evidence type="ECO:0000313" key="2">
    <source>
        <dbReference type="Proteomes" id="UP001218188"/>
    </source>
</evidence>
<gene>
    <name evidence="1" type="ORF">C8F04DRAFT_1190327</name>
</gene>
<evidence type="ECO:0000313" key="1">
    <source>
        <dbReference type="EMBL" id="KAJ7026661.1"/>
    </source>
</evidence>